<feature type="region of interest" description="Disordered" evidence="5">
    <location>
        <begin position="698"/>
        <end position="731"/>
    </location>
</feature>
<evidence type="ECO:0000256" key="2">
    <source>
        <dbReference type="ARBA" id="ARBA00022771"/>
    </source>
</evidence>
<dbReference type="InterPro" id="IPR000433">
    <property type="entry name" value="Znf_ZZ"/>
</dbReference>
<dbReference type="SUPFAM" id="SSF57850">
    <property type="entry name" value="RING/U-box"/>
    <property type="match status" value="3"/>
</dbReference>
<gene>
    <name evidence="7" type="ORF">FFLO_02835</name>
</gene>
<accession>A0A8K0NNT5</accession>
<keyword evidence="8" id="KW-1185">Reference proteome</keyword>
<dbReference type="InterPro" id="IPR043145">
    <property type="entry name" value="Znf_ZZ_sf"/>
</dbReference>
<evidence type="ECO:0000256" key="3">
    <source>
        <dbReference type="ARBA" id="ARBA00022833"/>
    </source>
</evidence>
<dbReference type="Pfam" id="PF00569">
    <property type="entry name" value="ZZ"/>
    <property type="match status" value="2"/>
</dbReference>
<dbReference type="CDD" id="cd02340">
    <property type="entry name" value="ZZ_NBR1_like"/>
    <property type="match status" value="2"/>
</dbReference>
<evidence type="ECO:0000256" key="1">
    <source>
        <dbReference type="ARBA" id="ARBA00022723"/>
    </source>
</evidence>
<organism evidence="7 8">
    <name type="scientific">Filobasidium floriforme</name>
    <dbReference type="NCBI Taxonomy" id="5210"/>
    <lineage>
        <taxon>Eukaryota</taxon>
        <taxon>Fungi</taxon>
        <taxon>Dikarya</taxon>
        <taxon>Basidiomycota</taxon>
        <taxon>Agaricomycotina</taxon>
        <taxon>Tremellomycetes</taxon>
        <taxon>Filobasidiales</taxon>
        <taxon>Filobasidiaceae</taxon>
        <taxon>Filobasidium</taxon>
    </lineage>
</organism>
<dbReference type="InterPro" id="IPR013783">
    <property type="entry name" value="Ig-like_fold"/>
</dbReference>
<dbReference type="GO" id="GO:0008270">
    <property type="term" value="F:zinc ion binding"/>
    <property type="evidence" value="ECO:0007669"/>
    <property type="project" value="UniProtKB-KW"/>
</dbReference>
<dbReference type="SMART" id="SM00291">
    <property type="entry name" value="ZnF_ZZ"/>
    <property type="match status" value="3"/>
</dbReference>
<keyword evidence="1" id="KW-0479">Metal-binding</keyword>
<sequence length="939" mass="105015">MSADWTVFASSSPGQLRDAFGLASDAAIAWWHIYMSVDSSIPGAKFLRHVCSEEEYEQAAKAYRQADVKFTNPTLTLQVLLQTDPKLTSAKKFHAYVNSQPDMKQLESEKKSMEVAILALQKQLASLLVQENEIDEEDYQGRLQILQKRAEKMSEVATLKQNMKAVVVKINTLIAIHRPNMPVVERELKRNQEAQQETTKMIETWKVRQSMHEKIKKERQRILEQAMSSAAPPEDETQSASGTKELRPISTPSPEALLAAVRAARKNSTSRQHAPRRVSPFMAPHMPGGLPPLSPTVDDANARAEPARSAHPPRSLWEEHPVYGQIPSAYAAFPDINDIPSSSPGQPLGAPLRTLSELLRDVGPLSQAISTQAQATAQAAHAQVQRQVTETTGAVANDLKHVFEGFLSNLGGQLATFEEGFKERLETAVPKSKPTEASTQDEPAQTSETKPEVDVKVPAHKKAGTSLASFTFNTRLCDGCDQNPTLINFKCTDCHDFDLCIDCLPYHIRNEELHDQDHVFKMMIHPNIAGYIETSHGQDCSAKHRAVDNRNKTKKEKRLERHYAWCNACDDRKDIRGTRYKCLECPDWDCCSRCFADIDQVHPDHHMVAIRQADDYIRGKDEYKEYHPNVRCDHCDQRVLGVRYKCAHPDCPDFDLCENCEADPANDHPESHPLIKFKVPAAMDFEWSFSNNDVKEVQERDVQTEPEEEDVKPKLPTPSVADVAADEETEDLSREADRFEKAMRTDCRFVDHLTIPNYFCMLPNANFTKIWTMLNDGDVDFEGDYTIRLIAGHSFGSISESVKLDKVAPGESFTVQLPHRTVPVAEQSFSGTFRLHDEQGRAFGDELDIRIQVAKPEMSELGSSSLLMPRSDPETREASPTPAIEEAAVQPSPSIAPVPSSSGWGDRTPEFSDDDCEIISHIGGGSDGFEIVDDSDSEF</sequence>
<dbReference type="PROSITE" id="PS01357">
    <property type="entry name" value="ZF_ZZ_1"/>
    <property type="match status" value="1"/>
</dbReference>
<dbReference type="CDD" id="cd14947">
    <property type="entry name" value="NBR1_like"/>
    <property type="match status" value="1"/>
</dbReference>
<keyword evidence="2 4" id="KW-0863">Zinc-finger</keyword>
<proteinExistence type="predicted"/>
<feature type="region of interest" description="Disordered" evidence="5">
    <location>
        <begin position="427"/>
        <end position="453"/>
    </location>
</feature>
<dbReference type="Gene3D" id="2.60.40.10">
    <property type="entry name" value="Immunoglobulins"/>
    <property type="match status" value="1"/>
</dbReference>
<dbReference type="OrthoDB" id="661148at2759"/>
<dbReference type="Gene3D" id="3.30.60.90">
    <property type="match status" value="3"/>
</dbReference>
<dbReference type="EMBL" id="JABELV010000047">
    <property type="protein sequence ID" value="KAG7558272.1"/>
    <property type="molecule type" value="Genomic_DNA"/>
</dbReference>
<protein>
    <recommendedName>
        <fullName evidence="6">ZZ-type domain-containing protein</fullName>
    </recommendedName>
</protein>
<evidence type="ECO:0000313" key="8">
    <source>
        <dbReference type="Proteomes" id="UP000812966"/>
    </source>
</evidence>
<feature type="compositionally biased region" description="Low complexity" evidence="5">
    <location>
        <begin position="891"/>
        <end position="902"/>
    </location>
</feature>
<dbReference type="Pfam" id="PF16158">
    <property type="entry name" value="N_BRCA1_IG"/>
    <property type="match status" value="1"/>
</dbReference>
<name>A0A8K0NNT5_9TREE</name>
<feature type="region of interest" description="Disordered" evidence="5">
    <location>
        <begin position="861"/>
        <end position="915"/>
    </location>
</feature>
<feature type="domain" description="ZZ-type" evidence="6">
    <location>
        <begin position="627"/>
        <end position="682"/>
    </location>
</feature>
<dbReference type="InterPro" id="IPR032350">
    <property type="entry name" value="Nbr1_FW"/>
</dbReference>
<evidence type="ECO:0000256" key="5">
    <source>
        <dbReference type="SAM" id="MobiDB-lite"/>
    </source>
</evidence>
<dbReference type="Proteomes" id="UP000812966">
    <property type="component" value="Unassembled WGS sequence"/>
</dbReference>
<dbReference type="PANTHER" id="PTHR20930:SF0">
    <property type="entry name" value="PROTEIN ILRUN"/>
    <property type="match status" value="1"/>
</dbReference>
<dbReference type="PANTHER" id="PTHR20930">
    <property type="entry name" value="OVARIAN CARCINOMA ANTIGEN CA125-RELATED"/>
    <property type="match status" value="1"/>
</dbReference>
<keyword evidence="3" id="KW-0862">Zinc</keyword>
<dbReference type="CDD" id="cd02249">
    <property type="entry name" value="ZZ"/>
    <property type="match status" value="1"/>
</dbReference>
<evidence type="ECO:0000259" key="6">
    <source>
        <dbReference type="PROSITE" id="PS50135"/>
    </source>
</evidence>
<reference evidence="7" key="1">
    <citation type="submission" date="2020-04" db="EMBL/GenBank/DDBJ databases">
        <title>Analysis of mating type loci in Filobasidium floriforme.</title>
        <authorList>
            <person name="Nowrousian M."/>
        </authorList>
    </citation>
    <scope>NUCLEOTIDE SEQUENCE</scope>
    <source>
        <strain evidence="7">CBS 6242</strain>
    </source>
</reference>
<evidence type="ECO:0000256" key="4">
    <source>
        <dbReference type="PROSITE-ProRule" id="PRU00228"/>
    </source>
</evidence>
<feature type="region of interest" description="Disordered" evidence="5">
    <location>
        <begin position="226"/>
        <end position="291"/>
    </location>
</feature>
<evidence type="ECO:0000313" key="7">
    <source>
        <dbReference type="EMBL" id="KAG7558272.1"/>
    </source>
</evidence>
<feature type="compositionally biased region" description="Polar residues" evidence="5">
    <location>
        <begin position="435"/>
        <end position="448"/>
    </location>
</feature>
<dbReference type="PROSITE" id="PS50135">
    <property type="entry name" value="ZF_ZZ_2"/>
    <property type="match status" value="1"/>
</dbReference>
<comment type="caution">
    <text evidence="7">The sequence shown here is derived from an EMBL/GenBank/DDBJ whole genome shotgun (WGS) entry which is preliminary data.</text>
</comment>
<dbReference type="AlphaFoldDB" id="A0A8K0NNT5"/>